<sequence>MYIPTLILLTMIAPLTLARDYKIRFCPSKDLADPACIVEPMEFDVCKYIPNSNAMGDNGSWVSLLNTPGFGGVSCIIYQADDLTCKGPNSDLIYGNY</sequence>
<dbReference type="Proteomes" id="UP001334248">
    <property type="component" value="Unassembled WGS sequence"/>
</dbReference>
<protein>
    <submittedName>
        <fullName evidence="2">Uncharacterized protein</fullName>
    </submittedName>
</protein>
<gene>
    <name evidence="2" type="ORF">PMZ80_000832</name>
</gene>
<dbReference type="RefSeq" id="XP_064734779.1">
    <property type="nucleotide sequence ID" value="XM_064869282.1"/>
</dbReference>
<feature type="chain" id="PRO_5046654597" evidence="1">
    <location>
        <begin position="19"/>
        <end position="97"/>
    </location>
</feature>
<evidence type="ECO:0000313" key="3">
    <source>
        <dbReference type="Proteomes" id="UP001334248"/>
    </source>
</evidence>
<dbReference type="EMBL" id="JAVHJV010000001">
    <property type="protein sequence ID" value="KAK5946689.1"/>
    <property type="molecule type" value="Genomic_DNA"/>
</dbReference>
<accession>A0ABR0S2V3</accession>
<keyword evidence="1" id="KW-0732">Signal</keyword>
<name>A0ABR0S2V3_9EURO</name>
<feature type="signal peptide" evidence="1">
    <location>
        <begin position="1"/>
        <end position="18"/>
    </location>
</feature>
<organism evidence="2 3">
    <name type="scientific">Knufia obscura</name>
    <dbReference type="NCBI Taxonomy" id="1635080"/>
    <lineage>
        <taxon>Eukaryota</taxon>
        <taxon>Fungi</taxon>
        <taxon>Dikarya</taxon>
        <taxon>Ascomycota</taxon>
        <taxon>Pezizomycotina</taxon>
        <taxon>Eurotiomycetes</taxon>
        <taxon>Chaetothyriomycetidae</taxon>
        <taxon>Chaetothyriales</taxon>
        <taxon>Trichomeriaceae</taxon>
        <taxon>Knufia</taxon>
    </lineage>
</organism>
<evidence type="ECO:0000313" key="2">
    <source>
        <dbReference type="EMBL" id="KAK5946689.1"/>
    </source>
</evidence>
<proteinExistence type="predicted"/>
<dbReference type="GeneID" id="89994281"/>
<comment type="caution">
    <text evidence="2">The sequence shown here is derived from an EMBL/GenBank/DDBJ whole genome shotgun (WGS) entry which is preliminary data.</text>
</comment>
<evidence type="ECO:0000256" key="1">
    <source>
        <dbReference type="SAM" id="SignalP"/>
    </source>
</evidence>
<reference evidence="2 3" key="1">
    <citation type="journal article" date="2023" name="Res Sq">
        <title>Genomic and morphological characterization of Knufia obscura isolated from the Mars 2020 spacecraft assembly facility.</title>
        <authorList>
            <person name="Chander A.M."/>
            <person name="Teixeira M.M."/>
            <person name="Singh N.K."/>
            <person name="Williams M.P."/>
            <person name="Parker C.W."/>
            <person name="Leo P."/>
            <person name="Stajich J.E."/>
            <person name="Torok T."/>
            <person name="Tighe S."/>
            <person name="Mason C.E."/>
            <person name="Venkateswaran K."/>
        </authorList>
    </citation>
    <scope>NUCLEOTIDE SEQUENCE [LARGE SCALE GENOMIC DNA]</scope>
    <source>
        <strain evidence="2 3">CCFEE 5817</strain>
    </source>
</reference>
<keyword evidence="3" id="KW-1185">Reference proteome</keyword>